<keyword evidence="10" id="KW-1185">Reference proteome</keyword>
<evidence type="ECO:0000259" key="7">
    <source>
        <dbReference type="Pfam" id="PF20511"/>
    </source>
</evidence>
<dbReference type="InterPro" id="IPR011051">
    <property type="entry name" value="RmlC_Cupin_sf"/>
</dbReference>
<accession>A0A4V3RKX8</accession>
<evidence type="ECO:0000256" key="4">
    <source>
        <dbReference type="ARBA" id="ARBA00030762"/>
    </source>
</evidence>
<evidence type="ECO:0000256" key="1">
    <source>
        <dbReference type="ARBA" id="ARBA00022723"/>
    </source>
</evidence>
<dbReference type="PIRSF" id="PIRSF036894">
    <property type="entry name" value="PMI_Firm_short"/>
    <property type="match status" value="1"/>
</dbReference>
<feature type="domain" description="Mannose-6-phosphate isomerase cupin" evidence="8">
    <location>
        <begin position="238"/>
        <end position="310"/>
    </location>
</feature>
<dbReference type="InterPro" id="IPR046457">
    <property type="entry name" value="PMI_typeI_cat"/>
</dbReference>
<dbReference type="EMBL" id="SRYR01000007">
    <property type="protein sequence ID" value="TGY41550.1"/>
    <property type="molecule type" value="Genomic_DNA"/>
</dbReference>
<evidence type="ECO:0000313" key="9">
    <source>
        <dbReference type="EMBL" id="TGY41550.1"/>
    </source>
</evidence>
<dbReference type="GO" id="GO:0005975">
    <property type="term" value="P:carbohydrate metabolic process"/>
    <property type="evidence" value="ECO:0007669"/>
    <property type="project" value="InterPro"/>
</dbReference>
<keyword evidence="2 5" id="KW-0862">Zinc</keyword>
<dbReference type="PANTHER" id="PTHR42742:SF3">
    <property type="entry name" value="FRUCTOKINASE"/>
    <property type="match status" value="1"/>
</dbReference>
<organism evidence="9 10">
    <name type="scientific">Clostridium sartagoforme</name>
    <dbReference type="NCBI Taxonomy" id="84031"/>
    <lineage>
        <taxon>Bacteria</taxon>
        <taxon>Bacillati</taxon>
        <taxon>Bacillota</taxon>
        <taxon>Clostridia</taxon>
        <taxon>Eubacteriales</taxon>
        <taxon>Clostridiaceae</taxon>
        <taxon>Clostridium</taxon>
    </lineage>
</organism>
<feature type="binding site" evidence="5">
    <location>
        <position position="97"/>
    </location>
    <ligand>
        <name>Zn(2+)</name>
        <dbReference type="ChEBI" id="CHEBI:29105"/>
    </ligand>
</feature>
<evidence type="ECO:0000259" key="8">
    <source>
        <dbReference type="Pfam" id="PF21621"/>
    </source>
</evidence>
<evidence type="ECO:0000256" key="5">
    <source>
        <dbReference type="PIRSR" id="PIRSR036894-1"/>
    </source>
</evidence>
<dbReference type="PANTHER" id="PTHR42742">
    <property type="entry name" value="TRANSCRIPTIONAL REPRESSOR MPRA"/>
    <property type="match status" value="1"/>
</dbReference>
<keyword evidence="9" id="KW-0413">Isomerase</keyword>
<dbReference type="OrthoDB" id="9808275at2"/>
<dbReference type="AlphaFoldDB" id="A0A4V3RKX8"/>
<dbReference type="InterPro" id="IPR014628">
    <property type="entry name" value="Man6P_isomerase_Firm_short"/>
</dbReference>
<dbReference type="Pfam" id="PF21621">
    <property type="entry name" value="MPI_cupin_dom"/>
    <property type="match status" value="1"/>
</dbReference>
<evidence type="ECO:0000313" key="10">
    <source>
        <dbReference type="Proteomes" id="UP000306888"/>
    </source>
</evidence>
<gene>
    <name evidence="9" type="ORF">E5347_12540</name>
</gene>
<feature type="active site" evidence="6">
    <location>
        <position position="191"/>
    </location>
</feature>
<evidence type="ECO:0000256" key="2">
    <source>
        <dbReference type="ARBA" id="ARBA00022833"/>
    </source>
</evidence>
<dbReference type="Pfam" id="PF20511">
    <property type="entry name" value="PMI_typeI_cat"/>
    <property type="match status" value="1"/>
</dbReference>
<dbReference type="Proteomes" id="UP000306888">
    <property type="component" value="Unassembled WGS sequence"/>
</dbReference>
<dbReference type="GO" id="GO:0008270">
    <property type="term" value="F:zinc ion binding"/>
    <property type="evidence" value="ECO:0007669"/>
    <property type="project" value="InterPro"/>
</dbReference>
<dbReference type="Gene3D" id="2.60.120.10">
    <property type="entry name" value="Jelly Rolls"/>
    <property type="match status" value="2"/>
</dbReference>
<evidence type="ECO:0000256" key="6">
    <source>
        <dbReference type="PIRSR" id="PIRSR036894-2"/>
    </source>
</evidence>
<dbReference type="SUPFAM" id="SSF51182">
    <property type="entry name" value="RmlC-like cupins"/>
    <property type="match status" value="1"/>
</dbReference>
<dbReference type="GO" id="GO:0004476">
    <property type="term" value="F:mannose-6-phosphate isomerase activity"/>
    <property type="evidence" value="ECO:0007669"/>
    <property type="project" value="InterPro"/>
</dbReference>
<comment type="caution">
    <text evidence="9">The sequence shown here is derived from an EMBL/GenBank/DDBJ whole genome shotgun (WGS) entry which is preliminary data.</text>
</comment>
<dbReference type="CDD" id="cd07010">
    <property type="entry name" value="cupin_PMI_type_I_N_bac"/>
    <property type="match status" value="1"/>
</dbReference>
<feature type="domain" description="Phosphomannose isomerase type I catalytic" evidence="7">
    <location>
        <begin position="6"/>
        <end position="106"/>
    </location>
</feature>
<dbReference type="InterPro" id="IPR014710">
    <property type="entry name" value="RmlC-like_jellyroll"/>
</dbReference>
<dbReference type="InterPro" id="IPR051804">
    <property type="entry name" value="Carb_Metab_Reg_Kinase/Isom"/>
</dbReference>
<sequence>MYPIKFENLYYKKIWGGRDLEKFRDNLPEGNIGESWDVACHPNGMSIVANGKFKGKRFDQLIKEYGTDLLGKNFENKEFPLLIKLINSKEKLSVQVHPNDEYSRINENSLGKTEAWYVVDAKPGAKLIVGTKDCYKEIFEKAIKEERTEEYLNEIEVKKGDCFLINSGLVHAICEGVIIAEIQQNSDITYRIYDYGRPRELHIDRALDVIKFNLYAVNYGNNKLEEHIEYRKNILCRTKYFTIEKYIINGELVEESDINKFYILTCVDGKGIIECKNNMKLDISKGESILIPATLGEYIISGDLIVLKSYI</sequence>
<proteinExistence type="predicted"/>
<comment type="cofactor">
    <cofactor evidence="5">
        <name>Zn(2+)</name>
        <dbReference type="ChEBI" id="CHEBI:29105"/>
    </cofactor>
    <text evidence="5">Binds 1 zinc ion per subunit.</text>
</comment>
<feature type="binding site" evidence="5">
    <location>
        <position position="114"/>
    </location>
    <ligand>
        <name>Zn(2+)</name>
        <dbReference type="ChEBI" id="CHEBI:29105"/>
    </ligand>
</feature>
<protein>
    <recommendedName>
        <fullName evidence="3">Phosphohexomutase</fullName>
    </recommendedName>
    <alternativeName>
        <fullName evidence="4">Phosphomannose isomerase</fullName>
    </alternativeName>
</protein>
<dbReference type="RefSeq" id="WP_136007571.1">
    <property type="nucleotide sequence ID" value="NZ_SRYR01000007.1"/>
</dbReference>
<evidence type="ECO:0000256" key="3">
    <source>
        <dbReference type="ARBA" id="ARBA00029741"/>
    </source>
</evidence>
<dbReference type="InterPro" id="IPR049071">
    <property type="entry name" value="MPI_cupin_dom"/>
</dbReference>
<keyword evidence="1 5" id="KW-0479">Metal-binding</keyword>
<feature type="binding site" evidence="5">
    <location>
        <position position="171"/>
    </location>
    <ligand>
        <name>Zn(2+)</name>
        <dbReference type="ChEBI" id="CHEBI:29105"/>
    </ligand>
</feature>
<reference evidence="9 10" key="1">
    <citation type="submission" date="2019-04" db="EMBL/GenBank/DDBJ databases">
        <title>Microbes associate with the intestines of laboratory mice.</title>
        <authorList>
            <person name="Navarre W."/>
            <person name="Wong E."/>
            <person name="Huang K."/>
            <person name="Tropini C."/>
            <person name="Ng K."/>
            <person name="Yu B."/>
        </authorList>
    </citation>
    <scope>NUCLEOTIDE SEQUENCE [LARGE SCALE GENOMIC DNA]</scope>
    <source>
        <strain evidence="9 10">NM50_B9-20</strain>
    </source>
</reference>
<name>A0A4V3RKX8_9CLOT</name>